<dbReference type="PANTHER" id="PTHR46494">
    <property type="entry name" value="CORA FAMILY METAL ION TRANSPORTER (EUROFUNG)"/>
    <property type="match status" value="1"/>
</dbReference>
<evidence type="ECO:0000256" key="1">
    <source>
        <dbReference type="ARBA" id="ARBA00004651"/>
    </source>
</evidence>
<dbReference type="Gene3D" id="1.20.58.340">
    <property type="entry name" value="Magnesium transport protein CorA, transmembrane region"/>
    <property type="match status" value="1"/>
</dbReference>
<evidence type="ECO:0000313" key="6">
    <source>
        <dbReference type="EMBL" id="KAE8375265.1"/>
    </source>
</evidence>
<evidence type="ECO:0000256" key="3">
    <source>
        <dbReference type="ARBA" id="ARBA00022989"/>
    </source>
</evidence>
<gene>
    <name evidence="6" type="ORF">BDV26DRAFT_268188</name>
</gene>
<dbReference type="Proteomes" id="UP000326198">
    <property type="component" value="Unassembled WGS sequence"/>
</dbReference>
<dbReference type="Pfam" id="PF01544">
    <property type="entry name" value="CorA"/>
    <property type="match status" value="1"/>
</dbReference>
<evidence type="ECO:0000313" key="7">
    <source>
        <dbReference type="Proteomes" id="UP000326198"/>
    </source>
</evidence>
<evidence type="ECO:0000256" key="2">
    <source>
        <dbReference type="ARBA" id="ARBA00022692"/>
    </source>
</evidence>
<reference evidence="6 7" key="1">
    <citation type="submission" date="2019-04" db="EMBL/GenBank/DDBJ databases">
        <title>Friends and foes A comparative genomics studyof 23 Aspergillus species from section Flavi.</title>
        <authorList>
            <consortium name="DOE Joint Genome Institute"/>
            <person name="Kjaerbolling I."/>
            <person name="Vesth T."/>
            <person name="Frisvad J.C."/>
            <person name="Nybo J.L."/>
            <person name="Theobald S."/>
            <person name="Kildgaard S."/>
            <person name="Isbrandt T."/>
            <person name="Kuo A."/>
            <person name="Sato A."/>
            <person name="Lyhne E.K."/>
            <person name="Kogle M.E."/>
            <person name="Wiebenga A."/>
            <person name="Kun R.S."/>
            <person name="Lubbers R.J."/>
            <person name="Makela M.R."/>
            <person name="Barry K."/>
            <person name="Chovatia M."/>
            <person name="Clum A."/>
            <person name="Daum C."/>
            <person name="Haridas S."/>
            <person name="He G."/>
            <person name="LaButti K."/>
            <person name="Lipzen A."/>
            <person name="Mondo S."/>
            <person name="Riley R."/>
            <person name="Salamov A."/>
            <person name="Simmons B.A."/>
            <person name="Magnuson J.K."/>
            <person name="Henrissat B."/>
            <person name="Mortensen U.H."/>
            <person name="Larsen T.O."/>
            <person name="Devries R.P."/>
            <person name="Grigoriev I.V."/>
            <person name="Machida M."/>
            <person name="Baker S.E."/>
            <person name="Andersen M.R."/>
        </authorList>
    </citation>
    <scope>NUCLEOTIDE SEQUENCE [LARGE SCALE GENOMIC DNA]</scope>
    <source>
        <strain evidence="6 7">IBT 29228</strain>
    </source>
</reference>
<evidence type="ECO:0000256" key="5">
    <source>
        <dbReference type="SAM" id="Phobius"/>
    </source>
</evidence>
<keyword evidence="2 5" id="KW-0812">Transmembrane</keyword>
<comment type="subcellular location">
    <subcellularLocation>
        <location evidence="1">Cell membrane</location>
        <topology evidence="1">Multi-pass membrane protein</topology>
    </subcellularLocation>
</comment>
<dbReference type="PANTHER" id="PTHR46494:SF1">
    <property type="entry name" value="CORA FAMILY METAL ION TRANSPORTER (EUROFUNG)"/>
    <property type="match status" value="1"/>
</dbReference>
<keyword evidence="4 5" id="KW-0472">Membrane</keyword>
<dbReference type="GO" id="GO:0000287">
    <property type="term" value="F:magnesium ion binding"/>
    <property type="evidence" value="ECO:0007669"/>
    <property type="project" value="TreeGrafter"/>
</dbReference>
<name>A0A5N7AZJ5_9EURO</name>
<organism evidence="6 7">
    <name type="scientific">Aspergillus bertholletiae</name>
    <dbReference type="NCBI Taxonomy" id="1226010"/>
    <lineage>
        <taxon>Eukaryota</taxon>
        <taxon>Fungi</taxon>
        <taxon>Dikarya</taxon>
        <taxon>Ascomycota</taxon>
        <taxon>Pezizomycotina</taxon>
        <taxon>Eurotiomycetes</taxon>
        <taxon>Eurotiomycetidae</taxon>
        <taxon>Eurotiales</taxon>
        <taxon>Aspergillaceae</taxon>
        <taxon>Aspergillus</taxon>
        <taxon>Aspergillus subgen. Circumdati</taxon>
    </lineage>
</organism>
<dbReference type="GO" id="GO:0050897">
    <property type="term" value="F:cobalt ion binding"/>
    <property type="evidence" value="ECO:0007669"/>
    <property type="project" value="TreeGrafter"/>
</dbReference>
<proteinExistence type="predicted"/>
<keyword evidence="7" id="KW-1185">Reference proteome</keyword>
<dbReference type="GO" id="GO:0005886">
    <property type="term" value="C:plasma membrane"/>
    <property type="evidence" value="ECO:0007669"/>
    <property type="project" value="UniProtKB-SubCell"/>
</dbReference>
<dbReference type="InterPro" id="IPR045863">
    <property type="entry name" value="CorA_TM1_TM2"/>
</dbReference>
<dbReference type="InterPro" id="IPR002523">
    <property type="entry name" value="MgTranspt_CorA/ZnTranspt_ZntB"/>
</dbReference>
<protein>
    <submittedName>
        <fullName evidence="6">Uncharacterized protein</fullName>
    </submittedName>
</protein>
<sequence length="366" mass="43088">MYADRRYDRLMFIPSFSFSRRILLERYTSHLSLPADFRNTLTEDLNSSFHIEYDFAKNAITRHTSWSLFKIKIIKTPSDYYWIQACVFVNWDLQTNQQRIIFLDVPGNQYKQLRQSFPTREMRDQNPYMWHAVFAHAMAGLYHDSFWSQRDVIRKTEKIRDASSENLPKLLSELNDSARHTVHLNETMEVAEDTMNRLLAGHAQWRAEFPEYVRGENNTVRGTYFQTRQKLAFVAKEIHSARIRSRTLTDRLASEVQLANTLVSHEMSRHSRYDNKVMKTLGIVGMVYLPGTFVSGIFGSNFFDFQSGAKESWEMSREFWLYWAVTIPLTLATFAVWALWHYRAKLGWKKSAMKNRAPIEDASEKV</sequence>
<feature type="transmembrane region" description="Helical" evidence="5">
    <location>
        <begin position="277"/>
        <end position="299"/>
    </location>
</feature>
<dbReference type="GO" id="GO:0015087">
    <property type="term" value="F:cobalt ion transmembrane transporter activity"/>
    <property type="evidence" value="ECO:0007669"/>
    <property type="project" value="TreeGrafter"/>
</dbReference>
<dbReference type="SUPFAM" id="SSF144083">
    <property type="entry name" value="Magnesium transport protein CorA, transmembrane region"/>
    <property type="match status" value="1"/>
</dbReference>
<dbReference type="GO" id="GO:0015095">
    <property type="term" value="F:magnesium ion transmembrane transporter activity"/>
    <property type="evidence" value="ECO:0007669"/>
    <property type="project" value="TreeGrafter"/>
</dbReference>
<keyword evidence="3 5" id="KW-1133">Transmembrane helix</keyword>
<evidence type="ECO:0000256" key="4">
    <source>
        <dbReference type="ARBA" id="ARBA00023136"/>
    </source>
</evidence>
<dbReference type="OrthoDB" id="5207033at2759"/>
<dbReference type="AlphaFoldDB" id="A0A5N7AZJ5"/>
<accession>A0A5N7AZJ5</accession>
<feature type="transmembrane region" description="Helical" evidence="5">
    <location>
        <begin position="319"/>
        <end position="340"/>
    </location>
</feature>
<dbReference type="EMBL" id="ML736264">
    <property type="protein sequence ID" value="KAE8375265.1"/>
    <property type="molecule type" value="Genomic_DNA"/>
</dbReference>